<protein>
    <recommendedName>
        <fullName evidence="8">Vps16 C-terminal domain-containing protein</fullName>
    </recommendedName>
</protein>
<evidence type="ECO:0000313" key="7">
    <source>
        <dbReference type="WBParaSite" id="TREG1_52530.6"/>
    </source>
</evidence>
<proteinExistence type="predicted"/>
<dbReference type="GO" id="GO:0006886">
    <property type="term" value="P:intracellular protein transport"/>
    <property type="evidence" value="ECO:0007669"/>
    <property type="project" value="TreeGrafter"/>
</dbReference>
<dbReference type="PANTHER" id="PTHR13364">
    <property type="entry name" value="DEFECTIVE SPERMATOGENESIS PROTEIN 39"/>
    <property type="match status" value="1"/>
</dbReference>
<keyword evidence="4" id="KW-0967">Endosome</keyword>
<dbReference type="PANTHER" id="PTHR13364:SF6">
    <property type="entry name" value="SPERMATOGENESIS-DEFECTIVE PROTEIN 39 HOMOLOG"/>
    <property type="match status" value="1"/>
</dbReference>
<organism evidence="6 7">
    <name type="scientific">Trichobilharzia regenti</name>
    <name type="common">Nasal bird schistosome</name>
    <dbReference type="NCBI Taxonomy" id="157069"/>
    <lineage>
        <taxon>Eukaryota</taxon>
        <taxon>Metazoa</taxon>
        <taxon>Spiralia</taxon>
        <taxon>Lophotrochozoa</taxon>
        <taxon>Platyhelminthes</taxon>
        <taxon>Trematoda</taxon>
        <taxon>Digenea</taxon>
        <taxon>Strigeidida</taxon>
        <taxon>Schistosomatoidea</taxon>
        <taxon>Schistosomatidae</taxon>
        <taxon>Trichobilharzia</taxon>
    </lineage>
</organism>
<dbReference type="InterPro" id="IPR040057">
    <property type="entry name" value="Spe-39"/>
</dbReference>
<evidence type="ECO:0000313" key="6">
    <source>
        <dbReference type="Proteomes" id="UP000050795"/>
    </source>
</evidence>
<dbReference type="GO" id="GO:0005770">
    <property type="term" value="C:late endosome"/>
    <property type="evidence" value="ECO:0007669"/>
    <property type="project" value="UniProtKB-SubCell"/>
</dbReference>
<evidence type="ECO:0000256" key="1">
    <source>
        <dbReference type="ARBA" id="ARBA00004412"/>
    </source>
</evidence>
<keyword evidence="6" id="KW-1185">Reference proteome</keyword>
<keyword evidence="5" id="KW-0968">Cytoplasmic vesicle</keyword>
<evidence type="ECO:0000256" key="4">
    <source>
        <dbReference type="ARBA" id="ARBA00022753"/>
    </source>
</evidence>
<evidence type="ECO:0000256" key="2">
    <source>
        <dbReference type="ARBA" id="ARBA00004541"/>
    </source>
</evidence>
<dbReference type="Proteomes" id="UP000050795">
    <property type="component" value="Unassembled WGS sequence"/>
</dbReference>
<evidence type="ECO:0000256" key="5">
    <source>
        <dbReference type="ARBA" id="ARBA00023329"/>
    </source>
</evidence>
<dbReference type="GO" id="GO:0005769">
    <property type="term" value="C:early endosome"/>
    <property type="evidence" value="ECO:0007669"/>
    <property type="project" value="UniProtKB-SubCell"/>
</dbReference>
<dbReference type="AlphaFoldDB" id="A0AA85JXY2"/>
<evidence type="ECO:0008006" key="8">
    <source>
        <dbReference type="Google" id="ProtNLM"/>
    </source>
</evidence>
<name>A0AA85JXY2_TRIRE</name>
<reference evidence="6" key="1">
    <citation type="submission" date="2022-06" db="EMBL/GenBank/DDBJ databases">
        <authorList>
            <person name="Berger JAMES D."/>
            <person name="Berger JAMES D."/>
        </authorList>
    </citation>
    <scope>NUCLEOTIDE SEQUENCE [LARGE SCALE GENOMIC DNA]</scope>
</reference>
<accession>A0AA85JXY2</accession>
<evidence type="ECO:0000256" key="3">
    <source>
        <dbReference type="ARBA" id="ARBA00004603"/>
    </source>
</evidence>
<comment type="subcellular location">
    <subcellularLocation>
        <location evidence="2">Cytoplasmic vesicle</location>
    </subcellularLocation>
    <subcellularLocation>
        <location evidence="1">Early endosome</location>
    </subcellularLocation>
    <subcellularLocation>
        <location evidence="3">Late endosome</location>
    </subcellularLocation>
</comment>
<sequence length="460" mass="52999">MSDDIWEESVVKGFHFDLEESDNISTYSQSLAECFTETFSDEPVVTDLNSQFCAICHNLITNQIYYEKDAIFCCEACWLKAITIALDDFVVEGMSTWPLSTFVSQASKVVLLNLATRSFDGNLIIKLINKFRNSFSESVFQHILLKNHVVALHFINFLRKTGQLADLKKYMKLLGFIRESEVISLSSIPSYNQLMQKLMNMSTGHVDEVNKYLMQIAESDVASHSSMKHLVEISSELAVILDYQNSYEKEWNSTYNELSLDANVRKVTVTLPNTLIMQPLCETLSALVRMDQTIKANNSRAEILGKKCKMSDEQFKWLVIEPLMQSQNWNDLQCILLKKKSLSRRMEVTLPSDRLVLHLYALSAPNNIIENYLKFISDNEEFIQIAIRLKMIDEALKLCLERRNVNALKDLLSQIPSNHRRKEEMSHYLSIPVRHFKCVINYSFMFTTTAMDGYNSFVNL</sequence>
<reference evidence="7" key="2">
    <citation type="submission" date="2023-11" db="UniProtKB">
        <authorList>
            <consortium name="WormBaseParasite"/>
        </authorList>
    </citation>
    <scope>IDENTIFICATION</scope>
</reference>
<dbReference type="WBParaSite" id="TREG1_52530.6">
    <property type="protein sequence ID" value="TREG1_52530.6"/>
    <property type="gene ID" value="TREG1_52530"/>
</dbReference>
<dbReference type="GO" id="GO:0007034">
    <property type="term" value="P:vacuolar transport"/>
    <property type="evidence" value="ECO:0007669"/>
    <property type="project" value="TreeGrafter"/>
</dbReference>